<keyword evidence="1" id="KW-1133">Transmembrane helix</keyword>
<comment type="caution">
    <text evidence="2">The sequence shown here is derived from an EMBL/GenBank/DDBJ whole genome shotgun (WGS) entry which is preliminary data.</text>
</comment>
<organism evidence="2 3">
    <name type="scientific">Lentzea flava</name>
    <dbReference type="NCBI Taxonomy" id="103732"/>
    <lineage>
        <taxon>Bacteria</taxon>
        <taxon>Bacillati</taxon>
        <taxon>Actinomycetota</taxon>
        <taxon>Actinomycetes</taxon>
        <taxon>Pseudonocardiales</taxon>
        <taxon>Pseudonocardiaceae</taxon>
        <taxon>Lentzea</taxon>
    </lineage>
</organism>
<gene>
    <name evidence="2" type="ORF">GCM10010178_84680</name>
</gene>
<dbReference type="Proteomes" id="UP000649573">
    <property type="component" value="Unassembled WGS sequence"/>
</dbReference>
<feature type="transmembrane region" description="Helical" evidence="1">
    <location>
        <begin position="61"/>
        <end position="78"/>
    </location>
</feature>
<keyword evidence="3" id="KW-1185">Reference proteome</keyword>
<accession>A0ABQ2VGE2</accession>
<feature type="transmembrane region" description="Helical" evidence="1">
    <location>
        <begin position="29"/>
        <end position="49"/>
    </location>
</feature>
<reference evidence="3" key="1">
    <citation type="journal article" date="2019" name="Int. J. Syst. Evol. Microbiol.">
        <title>The Global Catalogue of Microorganisms (GCM) 10K type strain sequencing project: providing services to taxonomists for standard genome sequencing and annotation.</title>
        <authorList>
            <consortium name="The Broad Institute Genomics Platform"/>
            <consortium name="The Broad Institute Genome Sequencing Center for Infectious Disease"/>
            <person name="Wu L."/>
            <person name="Ma J."/>
        </authorList>
    </citation>
    <scope>NUCLEOTIDE SEQUENCE [LARGE SCALE GENOMIC DNA]</scope>
    <source>
        <strain evidence="3">JCM 3296</strain>
    </source>
</reference>
<sequence length="233" mass="24788">MRFVGSTLLSTPTLDQLPRIGEIWEQSRLFMVAVYSLLVLVAGIVVMSHGSVQSRYSIREIAPRVVIGFLAANLSLFLDDQTIRFANAASVAVLGDSLDPQTSGQAIAELFVSMVARSLVDGGMLAGFLSLVLTVLLVGLLIGYVVRVALTVLLLAGAPLALMCHGLPQTEGVAEWFWRAGAGVLGIQIGESLALICALKVFLQPGGFTFFGMPSTDGFINLIVLIALVWILV</sequence>
<feature type="transmembrane region" description="Helical" evidence="1">
    <location>
        <begin position="210"/>
        <end position="232"/>
    </location>
</feature>
<dbReference type="Pfam" id="PF19590">
    <property type="entry name" value="TrbL_3"/>
    <property type="match status" value="1"/>
</dbReference>
<protein>
    <recommendedName>
        <fullName evidence="4">TrbL/VirB6 plasmid conjugal transfer protein</fullName>
    </recommendedName>
</protein>
<proteinExistence type="predicted"/>
<dbReference type="EMBL" id="BMRE01000075">
    <property type="protein sequence ID" value="GGU81042.1"/>
    <property type="molecule type" value="Genomic_DNA"/>
</dbReference>
<keyword evidence="1" id="KW-0812">Transmembrane</keyword>
<feature type="transmembrane region" description="Helical" evidence="1">
    <location>
        <begin position="123"/>
        <end position="142"/>
    </location>
</feature>
<name>A0ABQ2VGE2_9PSEU</name>
<evidence type="ECO:0000313" key="3">
    <source>
        <dbReference type="Proteomes" id="UP000649573"/>
    </source>
</evidence>
<evidence type="ECO:0000313" key="2">
    <source>
        <dbReference type="EMBL" id="GGU81042.1"/>
    </source>
</evidence>
<dbReference type="InterPro" id="IPR045782">
    <property type="entry name" value="TrbL_3"/>
</dbReference>
<keyword evidence="1" id="KW-0472">Membrane</keyword>
<evidence type="ECO:0000256" key="1">
    <source>
        <dbReference type="SAM" id="Phobius"/>
    </source>
</evidence>
<evidence type="ECO:0008006" key="4">
    <source>
        <dbReference type="Google" id="ProtNLM"/>
    </source>
</evidence>